<accession>A0AB73A801</accession>
<dbReference type="Proteomes" id="UP000014622">
    <property type="component" value="Unassembled WGS sequence"/>
</dbReference>
<organism evidence="3 4">
    <name type="scientific">Enterococcus faecium SD2A-2</name>
    <dbReference type="NCBI Taxonomy" id="1244154"/>
    <lineage>
        <taxon>Bacteria</taxon>
        <taxon>Bacillati</taxon>
        <taxon>Bacillota</taxon>
        <taxon>Bacilli</taxon>
        <taxon>Lactobacillales</taxon>
        <taxon>Enterococcaceae</taxon>
        <taxon>Enterococcus</taxon>
    </lineage>
</organism>
<feature type="non-terminal residue" evidence="3">
    <location>
        <position position="1"/>
    </location>
</feature>
<keyword evidence="1" id="KW-1133">Transmembrane helix</keyword>
<evidence type="ECO:0000313" key="4">
    <source>
        <dbReference type="Proteomes" id="UP000014622"/>
    </source>
</evidence>
<dbReference type="EMBL" id="ATIT01000113">
    <property type="protein sequence ID" value="EPI10453.1"/>
    <property type="molecule type" value="Genomic_DNA"/>
</dbReference>
<keyword evidence="1" id="KW-0812">Transmembrane</keyword>
<comment type="caution">
    <text evidence="3">The sequence shown here is derived from an EMBL/GenBank/DDBJ whole genome shotgun (WGS) entry which is preliminary data.</text>
</comment>
<keyword evidence="1" id="KW-0472">Membrane</keyword>
<feature type="domain" description="SpaA-like prealbumin fold" evidence="2">
    <location>
        <begin position="9"/>
        <end position="56"/>
    </location>
</feature>
<evidence type="ECO:0000313" key="3">
    <source>
        <dbReference type="EMBL" id="EPI10453.1"/>
    </source>
</evidence>
<dbReference type="RefSeq" id="WP_016629116.1">
    <property type="nucleotide sequence ID" value="NZ_KE352025.1"/>
</dbReference>
<reference evidence="3 4" key="1">
    <citation type="submission" date="2013-06" db="EMBL/GenBank/DDBJ databases">
        <authorList>
            <person name="Weinstock G."/>
            <person name="Sodergren E."/>
            <person name="Lobos E.A."/>
            <person name="Fulton L."/>
            <person name="Fulton R."/>
            <person name="Courtney L."/>
            <person name="Fronick C."/>
            <person name="O'Laughlin M."/>
            <person name="Godfrey J."/>
            <person name="Wilson R.M."/>
            <person name="Miner T."/>
            <person name="Farmer C."/>
            <person name="Delehaunty K."/>
            <person name="Cordes M."/>
            <person name="Minx P."/>
            <person name="Tomlinson C."/>
            <person name="Chen J."/>
            <person name="Wollam A."/>
            <person name="Pepin K.H."/>
            <person name="Bhonagiri V."/>
            <person name="Zhang X."/>
            <person name="Warren W."/>
            <person name="Mitreva M."/>
            <person name="Mardis E.R."/>
            <person name="Wilson R.K."/>
        </authorList>
    </citation>
    <scope>NUCLEOTIDE SEQUENCE [LARGE SCALE GENOMIC DNA]</scope>
    <source>
        <strain evidence="3 4">SD2A-2</strain>
    </source>
</reference>
<sequence length="133" mass="14670">YSLFKTLQQNHISNEDGGEIAFEGLEDGDYLLMETKALPGYQLPSGYWIISVNNSEELPVDKIAIQGYGTHAPPAFYRDSRSALHLPNFNQYTLPAAGGKGMIASIILGIMVMGCGVLYYLHPKTRRKSSQSN</sequence>
<proteinExistence type="predicted"/>
<dbReference type="InterPro" id="IPR041033">
    <property type="entry name" value="SpaA_PFL_dom_1"/>
</dbReference>
<evidence type="ECO:0000259" key="2">
    <source>
        <dbReference type="Pfam" id="PF17802"/>
    </source>
</evidence>
<gene>
    <name evidence="3" type="ORF">D356_02090</name>
</gene>
<dbReference type="InterPro" id="IPR013783">
    <property type="entry name" value="Ig-like_fold"/>
</dbReference>
<feature type="transmembrane region" description="Helical" evidence="1">
    <location>
        <begin position="102"/>
        <end position="121"/>
    </location>
</feature>
<protein>
    <submittedName>
        <fullName evidence="3">LPXTG-motif protein cell wall anchor domain protein</fullName>
    </submittedName>
</protein>
<dbReference type="Pfam" id="PF17802">
    <property type="entry name" value="SpaA"/>
    <property type="match status" value="1"/>
</dbReference>
<evidence type="ECO:0000256" key="1">
    <source>
        <dbReference type="SAM" id="Phobius"/>
    </source>
</evidence>
<name>A0AB73A801_ENTFC</name>
<dbReference type="Gene3D" id="2.60.40.10">
    <property type="entry name" value="Immunoglobulins"/>
    <property type="match status" value="1"/>
</dbReference>
<dbReference type="AlphaFoldDB" id="A0AB73A801"/>